<evidence type="ECO:0000313" key="6">
    <source>
        <dbReference type="EMBL" id="VAX24762.1"/>
    </source>
</evidence>
<proteinExistence type="predicted"/>
<dbReference type="EMBL" id="UOGA01000277">
    <property type="protein sequence ID" value="VAX24762.1"/>
    <property type="molecule type" value="Genomic_DNA"/>
</dbReference>
<dbReference type="GO" id="GO:0016787">
    <property type="term" value="F:hydrolase activity"/>
    <property type="evidence" value="ECO:0007669"/>
    <property type="project" value="UniProtKB-KW"/>
</dbReference>
<evidence type="ECO:0000256" key="4">
    <source>
        <dbReference type="ARBA" id="ARBA00022801"/>
    </source>
</evidence>
<dbReference type="InterPro" id="IPR004603">
    <property type="entry name" value="DNA_mismatch_endonuc_vsr"/>
</dbReference>
<evidence type="ECO:0000256" key="1">
    <source>
        <dbReference type="ARBA" id="ARBA00022722"/>
    </source>
</evidence>
<dbReference type="InterPro" id="IPR011335">
    <property type="entry name" value="Restrct_endonuc-II-like"/>
</dbReference>
<evidence type="ECO:0000256" key="3">
    <source>
        <dbReference type="ARBA" id="ARBA00022763"/>
    </source>
</evidence>
<dbReference type="AlphaFoldDB" id="A0A3B1C9D0"/>
<keyword evidence="3" id="KW-0227">DNA damage</keyword>
<dbReference type="Gene3D" id="3.40.960.10">
    <property type="entry name" value="VSR Endonuclease"/>
    <property type="match status" value="1"/>
</dbReference>
<dbReference type="GO" id="GO:0006298">
    <property type="term" value="P:mismatch repair"/>
    <property type="evidence" value="ECO:0007669"/>
    <property type="project" value="InterPro"/>
</dbReference>
<name>A0A3B1C9D0_9ZZZZ</name>
<keyword evidence="5" id="KW-0234">DNA repair</keyword>
<dbReference type="Pfam" id="PF03852">
    <property type="entry name" value="Vsr"/>
    <property type="match status" value="1"/>
</dbReference>
<sequence>MRRNVKHVSKSMRAVKAADTSPEIALRKALWAKGLRYRLHVAKLPGKPDIVFSLAKVAVFVDGDYWHGNQWRLRGFKSLEEQLAEVHNRTYWEKKIKGNMERDKKNNALLRKAGWKVVRVWESDIKRRPATAVERIVKAVESRIIKS</sequence>
<gene>
    <name evidence="6" type="ORF">MNBD_NITROSPINAE04-1831</name>
</gene>
<accession>A0A3B1C9D0</accession>
<keyword evidence="2 6" id="KW-0255">Endonuclease</keyword>
<reference evidence="6" key="1">
    <citation type="submission" date="2018-06" db="EMBL/GenBank/DDBJ databases">
        <authorList>
            <person name="Zhirakovskaya E."/>
        </authorList>
    </citation>
    <scope>NUCLEOTIDE SEQUENCE</scope>
</reference>
<protein>
    <submittedName>
        <fullName evidence="6">Very-short-patch mismatch repair endonuclease (G-T specific)</fullName>
    </submittedName>
</protein>
<evidence type="ECO:0000256" key="5">
    <source>
        <dbReference type="ARBA" id="ARBA00023204"/>
    </source>
</evidence>
<keyword evidence="4" id="KW-0378">Hydrolase</keyword>
<dbReference type="NCBIfam" id="TIGR00632">
    <property type="entry name" value="vsr"/>
    <property type="match status" value="1"/>
</dbReference>
<evidence type="ECO:0000256" key="2">
    <source>
        <dbReference type="ARBA" id="ARBA00022759"/>
    </source>
</evidence>
<dbReference type="GO" id="GO:0004519">
    <property type="term" value="F:endonuclease activity"/>
    <property type="evidence" value="ECO:0007669"/>
    <property type="project" value="UniProtKB-KW"/>
</dbReference>
<dbReference type="CDD" id="cd00221">
    <property type="entry name" value="Vsr"/>
    <property type="match status" value="1"/>
</dbReference>
<keyword evidence="1" id="KW-0540">Nuclease</keyword>
<organism evidence="6">
    <name type="scientific">hydrothermal vent metagenome</name>
    <dbReference type="NCBI Taxonomy" id="652676"/>
    <lineage>
        <taxon>unclassified sequences</taxon>
        <taxon>metagenomes</taxon>
        <taxon>ecological metagenomes</taxon>
    </lineage>
</organism>
<dbReference type="SUPFAM" id="SSF52980">
    <property type="entry name" value="Restriction endonuclease-like"/>
    <property type="match status" value="1"/>
</dbReference>